<comment type="caution">
    <text evidence="6">The sequence shown here is derived from an EMBL/GenBank/DDBJ whole genome shotgun (WGS) entry which is preliminary data.</text>
</comment>
<reference evidence="6" key="1">
    <citation type="journal article" date="2022" name="bioRxiv">
        <title>Genomics of Preaxostyla Flagellates Illuminates Evolutionary Transitions and the Path Towards Mitochondrial Loss.</title>
        <authorList>
            <person name="Novak L.V.F."/>
            <person name="Treitli S.C."/>
            <person name="Pyrih J."/>
            <person name="Halakuc P."/>
            <person name="Pipaliya S.V."/>
            <person name="Vacek V."/>
            <person name="Brzon O."/>
            <person name="Soukal P."/>
            <person name="Eme L."/>
            <person name="Dacks J.B."/>
            <person name="Karnkowska A."/>
            <person name="Elias M."/>
            <person name="Hampl V."/>
        </authorList>
    </citation>
    <scope>NUCLEOTIDE SEQUENCE</scope>
    <source>
        <strain evidence="6">RCP-MX</strain>
    </source>
</reference>
<evidence type="ECO:0000256" key="2">
    <source>
        <dbReference type="ARBA" id="ARBA00022630"/>
    </source>
</evidence>
<accession>A0ABQ8UFY8</accession>
<keyword evidence="2" id="KW-0285">Flavoprotein</keyword>
<dbReference type="InterPro" id="IPR000415">
    <property type="entry name" value="Nitroreductase-like"/>
</dbReference>
<evidence type="ECO:0000256" key="1">
    <source>
        <dbReference type="ARBA" id="ARBA00007118"/>
    </source>
</evidence>
<name>A0ABQ8UFY8_9EUKA</name>
<sequence length="186" mass="20661">MQVFEAIQSRRSFRKFLPTPVSRSDMEEIMHVSVHAPSAQNQQPWSFYVCQDSKKIQDLGQAIEEIAFEQMPMLRQRKEHLGVHNSIFFDASTVVFVAKTTSPKMPTYADFDCGLATENVILAATAKGLQCIPVAGPIFFGQSLIKEALAIPDSEQLMLAIPMGYGDPAGRAADYQVDLAAKVHWI</sequence>
<keyword evidence="7" id="KW-1185">Reference proteome</keyword>
<evidence type="ECO:0000259" key="5">
    <source>
        <dbReference type="Pfam" id="PF00881"/>
    </source>
</evidence>
<protein>
    <submittedName>
        <fullName evidence="6">Nitroreductase family protein</fullName>
    </submittedName>
</protein>
<feature type="domain" description="Nitroreductase" evidence="5">
    <location>
        <begin position="7"/>
        <end position="165"/>
    </location>
</feature>
<organism evidence="6 7">
    <name type="scientific">Paratrimastix pyriformis</name>
    <dbReference type="NCBI Taxonomy" id="342808"/>
    <lineage>
        <taxon>Eukaryota</taxon>
        <taxon>Metamonada</taxon>
        <taxon>Preaxostyla</taxon>
        <taxon>Paratrimastigidae</taxon>
        <taxon>Paratrimastix</taxon>
    </lineage>
</organism>
<evidence type="ECO:0000313" key="6">
    <source>
        <dbReference type="EMBL" id="KAJ4457326.1"/>
    </source>
</evidence>
<dbReference type="EMBL" id="JAPMOS010000049">
    <property type="protein sequence ID" value="KAJ4457326.1"/>
    <property type="molecule type" value="Genomic_DNA"/>
</dbReference>
<dbReference type="Proteomes" id="UP001141327">
    <property type="component" value="Unassembled WGS sequence"/>
</dbReference>
<dbReference type="Gene3D" id="3.40.109.10">
    <property type="entry name" value="NADH Oxidase"/>
    <property type="match status" value="1"/>
</dbReference>
<evidence type="ECO:0000256" key="3">
    <source>
        <dbReference type="ARBA" id="ARBA00022643"/>
    </source>
</evidence>
<keyword evidence="3" id="KW-0288">FMN</keyword>
<dbReference type="CDD" id="cd02136">
    <property type="entry name" value="PnbA_NfnB-like"/>
    <property type="match status" value="1"/>
</dbReference>
<keyword evidence="4" id="KW-0560">Oxidoreductase</keyword>
<dbReference type="PANTHER" id="PTHR23026:SF90">
    <property type="entry name" value="IODOTYROSINE DEIODINASE 1"/>
    <property type="match status" value="1"/>
</dbReference>
<evidence type="ECO:0000256" key="4">
    <source>
        <dbReference type="ARBA" id="ARBA00023002"/>
    </source>
</evidence>
<gene>
    <name evidence="6" type="ORF">PAPYR_7250</name>
</gene>
<dbReference type="PANTHER" id="PTHR23026">
    <property type="entry name" value="NADPH NITROREDUCTASE"/>
    <property type="match status" value="1"/>
</dbReference>
<dbReference type="SUPFAM" id="SSF55469">
    <property type="entry name" value="FMN-dependent nitroreductase-like"/>
    <property type="match status" value="1"/>
</dbReference>
<dbReference type="Pfam" id="PF00881">
    <property type="entry name" value="Nitroreductase"/>
    <property type="match status" value="1"/>
</dbReference>
<proteinExistence type="inferred from homology"/>
<evidence type="ECO:0000313" key="7">
    <source>
        <dbReference type="Proteomes" id="UP001141327"/>
    </source>
</evidence>
<dbReference type="InterPro" id="IPR050627">
    <property type="entry name" value="Nitroreductase/BluB"/>
</dbReference>
<dbReference type="InterPro" id="IPR029479">
    <property type="entry name" value="Nitroreductase"/>
</dbReference>
<comment type="similarity">
    <text evidence="1">Belongs to the nitroreductase family.</text>
</comment>